<name>A0ABQ6LMM3_9RHOB</name>
<sequence>MHQIRHWLAMAAVITGTAAAPASGAGQEIDGADAAAADIAETAAAFLASQPAIAFDWSASFDVVVEGREKITYFQSGANRMLRGSGVFARFERGDHVREYFHDGTSFTVAAPYEDFYASAAFAGSYDELLAIAREQSDRPVAVWQLMSPTLAEDPLAEVTASAYLGTTLIEGEEAHHLAFSEHDEDWQIWISTDPDRPVPLMYVSTDPYTQGWPQYRARFTNWRFELTEDEAVFTFEPDEDDIRITMPALDAALGAASAGTEQE</sequence>
<dbReference type="Proteomes" id="UP001239909">
    <property type="component" value="Unassembled WGS sequence"/>
</dbReference>
<evidence type="ECO:0000313" key="1">
    <source>
        <dbReference type="EMBL" id="GMG83544.1"/>
    </source>
</evidence>
<proteinExistence type="predicted"/>
<dbReference type="RefSeq" id="WP_285672338.1">
    <property type="nucleotide sequence ID" value="NZ_BSYI01000020.1"/>
</dbReference>
<evidence type="ECO:0000313" key="2">
    <source>
        <dbReference type="Proteomes" id="UP001239909"/>
    </source>
</evidence>
<dbReference type="InterPro" id="IPR019207">
    <property type="entry name" value="DUF2092"/>
</dbReference>
<evidence type="ECO:0008006" key="3">
    <source>
        <dbReference type="Google" id="ProtNLM"/>
    </source>
</evidence>
<accession>A0ABQ6LMM3</accession>
<keyword evidence="2" id="KW-1185">Reference proteome</keyword>
<reference evidence="1 2" key="1">
    <citation type="submission" date="2023-04" db="EMBL/GenBank/DDBJ databases">
        <title>Marinoamorphus aggregata gen. nov., sp. Nov., isolate from tissue of brittle star Ophioplocus japonicus.</title>
        <authorList>
            <person name="Kawano K."/>
            <person name="Sawayama S."/>
            <person name="Nakagawa S."/>
        </authorList>
    </citation>
    <scope>NUCLEOTIDE SEQUENCE [LARGE SCALE GENOMIC DNA]</scope>
    <source>
        <strain evidence="1 2">NKW23</strain>
    </source>
</reference>
<dbReference type="EMBL" id="BSYI01000020">
    <property type="protein sequence ID" value="GMG83544.1"/>
    <property type="molecule type" value="Genomic_DNA"/>
</dbReference>
<organism evidence="1 2">
    <name type="scientific">Paralimibaculum aggregatum</name>
    <dbReference type="NCBI Taxonomy" id="3036245"/>
    <lineage>
        <taxon>Bacteria</taxon>
        <taxon>Pseudomonadati</taxon>
        <taxon>Pseudomonadota</taxon>
        <taxon>Alphaproteobacteria</taxon>
        <taxon>Rhodobacterales</taxon>
        <taxon>Paracoccaceae</taxon>
        <taxon>Paralimibaculum</taxon>
    </lineage>
</organism>
<protein>
    <recommendedName>
        <fullName evidence="3">DUF2092 domain-containing protein</fullName>
    </recommendedName>
</protein>
<comment type="caution">
    <text evidence="1">The sequence shown here is derived from an EMBL/GenBank/DDBJ whole genome shotgun (WGS) entry which is preliminary data.</text>
</comment>
<dbReference type="Pfam" id="PF09865">
    <property type="entry name" value="DUF2092"/>
    <property type="match status" value="1"/>
</dbReference>
<gene>
    <name evidence="1" type="ORF">LNKW23_27570</name>
</gene>